<evidence type="ECO:0000313" key="3">
    <source>
        <dbReference type="Proteomes" id="UP000054075"/>
    </source>
</evidence>
<accession>A8PKR0</accession>
<dbReference type="RefSeq" id="WP_006035999.1">
    <property type="nucleotide sequence ID" value="NZ_AAQJ02000001.1"/>
</dbReference>
<dbReference type="EMBL" id="AAQJ02000001">
    <property type="protein sequence ID" value="EDP47037.1"/>
    <property type="molecule type" value="Genomic_DNA"/>
</dbReference>
<keyword evidence="3" id="KW-1185">Reference proteome</keyword>
<evidence type="ECO:0000313" key="2">
    <source>
        <dbReference type="EMBL" id="EDP47037.1"/>
    </source>
</evidence>
<proteinExistence type="predicted"/>
<reference evidence="2" key="1">
    <citation type="submission" date="2006-04" db="EMBL/GenBank/DDBJ databases">
        <authorList>
            <person name="Seshadri R."/>
            <person name="Federici B.A."/>
        </authorList>
    </citation>
    <scope>NUCLEOTIDE SEQUENCE [LARGE SCALE GENOMIC DNA]</scope>
</reference>
<dbReference type="STRING" id="59196.RICGR_0037"/>
<protein>
    <submittedName>
        <fullName evidence="2">Uncharacterized protein</fullName>
    </submittedName>
</protein>
<keyword evidence="1" id="KW-0472">Membrane</keyword>
<feature type="transmembrane region" description="Helical" evidence="1">
    <location>
        <begin position="6"/>
        <end position="27"/>
    </location>
</feature>
<keyword evidence="1" id="KW-1133">Transmembrane helix</keyword>
<evidence type="ECO:0000256" key="1">
    <source>
        <dbReference type="SAM" id="Phobius"/>
    </source>
</evidence>
<reference evidence="2" key="2">
    <citation type="submission" date="2007-10" db="EMBL/GenBank/DDBJ databases">
        <authorList>
            <person name="Myers G.S."/>
        </authorList>
    </citation>
    <scope>NUCLEOTIDE SEQUENCE [LARGE SCALE GENOMIC DNA]</scope>
</reference>
<sequence>MIIDGVLVGVVLAGLELGVAWILACVINHEPSSEKKEEKEPPLPFSANFANFADLK</sequence>
<dbReference type="AlphaFoldDB" id="A8PKR0"/>
<organism evidence="2 3">
    <name type="scientific">Rickettsiella grylli</name>
    <dbReference type="NCBI Taxonomy" id="59196"/>
    <lineage>
        <taxon>Bacteria</taxon>
        <taxon>Pseudomonadati</taxon>
        <taxon>Pseudomonadota</taxon>
        <taxon>Gammaproteobacteria</taxon>
        <taxon>Legionellales</taxon>
        <taxon>Coxiellaceae</taxon>
        <taxon>Rickettsiella</taxon>
    </lineage>
</organism>
<dbReference type="Proteomes" id="UP000054075">
    <property type="component" value="Unassembled WGS sequence"/>
</dbReference>
<gene>
    <name evidence="2" type="ORF">RICGR_0037</name>
</gene>
<comment type="caution">
    <text evidence="2">The sequence shown here is derived from an EMBL/GenBank/DDBJ whole genome shotgun (WGS) entry which is preliminary data.</text>
</comment>
<name>A8PKR0_9COXI</name>
<keyword evidence="1" id="KW-0812">Transmembrane</keyword>